<evidence type="ECO:0000256" key="9">
    <source>
        <dbReference type="ARBA" id="ARBA00052756"/>
    </source>
</evidence>
<dbReference type="InterPro" id="IPR030390">
    <property type="entry name" value="MeTrfase_TrmA_AS"/>
</dbReference>
<feature type="binding site" evidence="11 12">
    <location>
        <position position="277"/>
    </location>
    <ligand>
        <name>S-adenosyl-L-methionine</name>
        <dbReference type="ChEBI" id="CHEBI:59789"/>
    </ligand>
</feature>
<feature type="active site" evidence="13">
    <location>
        <position position="401"/>
    </location>
</feature>
<dbReference type="GO" id="GO:0005506">
    <property type="term" value="F:iron ion binding"/>
    <property type="evidence" value="ECO:0007669"/>
    <property type="project" value="UniProtKB-UniRule"/>
</dbReference>
<keyword evidence="16" id="KW-1185">Reference proteome</keyword>
<dbReference type="PROSITE" id="PS01231">
    <property type="entry name" value="TRMA_2"/>
    <property type="match status" value="1"/>
</dbReference>
<evidence type="ECO:0000256" key="4">
    <source>
        <dbReference type="ARBA" id="ARBA00022679"/>
    </source>
</evidence>
<dbReference type="InterPro" id="IPR002792">
    <property type="entry name" value="TRAM_dom"/>
</dbReference>
<dbReference type="NCBIfam" id="NF009639">
    <property type="entry name" value="PRK13168.1"/>
    <property type="match status" value="1"/>
</dbReference>
<comment type="caution">
    <text evidence="11">Lacks conserved residue(s) required for the propagation of feature annotation.</text>
</comment>
<dbReference type="EC" id="2.1.1.190" evidence="11"/>
<feature type="domain" description="TRAM" evidence="14">
    <location>
        <begin position="16"/>
        <end position="49"/>
    </location>
</feature>
<keyword evidence="7 11" id="KW-0408">Iron</keyword>
<evidence type="ECO:0000256" key="2">
    <source>
        <dbReference type="ARBA" id="ARBA00022552"/>
    </source>
</evidence>
<gene>
    <name evidence="11 15" type="primary">rlmD</name>
    <name evidence="15" type="ORF">F6R98_21305</name>
</gene>
<dbReference type="PANTHER" id="PTHR11061">
    <property type="entry name" value="RNA M5U METHYLTRANSFERASE"/>
    <property type="match status" value="1"/>
</dbReference>
<feature type="binding site" evidence="11">
    <location>
        <position position="79"/>
    </location>
    <ligand>
        <name>[4Fe-4S] cluster</name>
        <dbReference type="ChEBI" id="CHEBI:49883"/>
    </ligand>
</feature>
<feature type="binding site" evidence="11">
    <location>
        <position position="311"/>
    </location>
    <ligand>
        <name>S-adenosyl-L-methionine</name>
        <dbReference type="ChEBI" id="CHEBI:59789"/>
    </ligand>
</feature>
<dbReference type="GO" id="GO:0070041">
    <property type="term" value="F:rRNA (uridine-C5-)-methyltransferase activity"/>
    <property type="evidence" value="ECO:0007669"/>
    <property type="project" value="UniProtKB-UniRule"/>
</dbReference>
<dbReference type="GO" id="GO:0070475">
    <property type="term" value="P:rRNA base methylation"/>
    <property type="evidence" value="ECO:0007669"/>
    <property type="project" value="TreeGrafter"/>
</dbReference>
<feature type="binding site" evidence="11">
    <location>
        <position position="85"/>
    </location>
    <ligand>
        <name>[4Fe-4S] cluster</name>
        <dbReference type="ChEBI" id="CHEBI:49883"/>
    </ligand>
</feature>
<keyword evidence="8 11" id="KW-0411">Iron-sulfur</keyword>
<dbReference type="PANTHER" id="PTHR11061:SF49">
    <property type="entry name" value="23S RRNA (URACIL(1939)-C(5))-METHYLTRANSFERASE RLMD"/>
    <property type="match status" value="1"/>
</dbReference>
<dbReference type="HAMAP" id="MF_01010">
    <property type="entry name" value="23SrRNA_methyltr_RlmD"/>
    <property type="match status" value="1"/>
</dbReference>
<feature type="active site" description="Nucleophile" evidence="11 12">
    <location>
        <position position="401"/>
    </location>
</feature>
<keyword evidence="4 11" id="KW-0808">Transferase</keyword>
<dbReference type="PROSITE" id="PS01230">
    <property type="entry name" value="TRMA_1"/>
    <property type="match status" value="1"/>
</dbReference>
<evidence type="ECO:0000256" key="7">
    <source>
        <dbReference type="ARBA" id="ARBA00023004"/>
    </source>
</evidence>
<comment type="similarity">
    <text evidence="11">Belongs to the class I-like SAM-binding methyltransferase superfamily. RNA M5U methyltransferase family. RlmD subfamily.</text>
</comment>
<evidence type="ECO:0000256" key="13">
    <source>
        <dbReference type="PROSITE-ProRule" id="PRU10015"/>
    </source>
</evidence>
<feature type="binding site" evidence="11">
    <location>
        <position position="88"/>
    </location>
    <ligand>
        <name>[4Fe-4S] cluster</name>
        <dbReference type="ChEBI" id="CHEBI:49883"/>
    </ligand>
</feature>
<comment type="function">
    <text evidence="10 11">Catalyzes the formation of 5-methyl-uridine at position 1939 (m5U1939) in 23S rRNA.</text>
</comment>
<sequence length="444" mass="49041">MSRRPTSKPLPTQPVNAAITSFAHDGRGVAHVNGKATFIHGALPGEEVDFVYTGIHRDYDEGRVDAVHMASPDRVEPHCAHYGICGGCSLQHLGPEAQVAAKQALLQDQLQRIGKVEPASLLPPLTCPVWGYRQKARLSVKYVAKKGRVLVGFRERASPLLAALDHCPVLHPDMGTRLLELGDVLIKLSVRDRVPQLEVAIGEAEGRALIIRLLAELTEEDREILRAYEPASGFTIYLQRQGPDSVQALSPEKAPPLFYSLPDHDLRFEFLPNDFTQVNFQINRLMVERVLALLDLQPSDKVLDLYCGLGNFTLPMARQAQHVTGVEGSKVSVERARHNALLNGGGNVEFHVADLATPQDKSPWAQSRYDKALLDPSRAGAFEILQYMKNWQPSRVVYVSCNPSTLARDAGYLVNELGYRLAAAGIMDMFPHTSHVESLAVFEK</sequence>
<dbReference type="InterPro" id="IPR012340">
    <property type="entry name" value="NA-bd_OB-fold"/>
</dbReference>
<feature type="binding site" evidence="11 12">
    <location>
        <position position="327"/>
    </location>
    <ligand>
        <name>S-adenosyl-L-methionine</name>
        <dbReference type="ChEBI" id="CHEBI:59789"/>
    </ligand>
</feature>
<feature type="binding site" evidence="12">
    <location>
        <position position="306"/>
    </location>
    <ligand>
        <name>S-adenosyl-L-methionine</name>
        <dbReference type="ChEBI" id="CHEBI:59789"/>
    </ligand>
</feature>
<dbReference type="Gene3D" id="2.40.50.1070">
    <property type="match status" value="1"/>
</dbReference>
<protein>
    <recommendedName>
        <fullName evidence="11">23S rRNA (uracil(1939)-C(5))-methyltransferase RlmD</fullName>
        <ecNumber evidence="11">2.1.1.190</ecNumber>
    </recommendedName>
    <alternativeName>
        <fullName evidence="11">23S rRNA(m5U1939)-methyltransferase</fullName>
    </alternativeName>
</protein>
<dbReference type="InParanoid" id="A0A5Q0BT66"/>
<dbReference type="AlphaFoldDB" id="A0A5Q0BT66"/>
<dbReference type="Proteomes" id="UP000325755">
    <property type="component" value="Chromosome"/>
</dbReference>
<dbReference type="Gene3D" id="3.40.50.150">
    <property type="entry name" value="Vaccinia Virus protein VP39"/>
    <property type="match status" value="1"/>
</dbReference>
<dbReference type="NCBIfam" id="TIGR00479">
    <property type="entry name" value="rumA"/>
    <property type="match status" value="1"/>
</dbReference>
<accession>A0A5Q0BT66</accession>
<dbReference type="EMBL" id="CP044205">
    <property type="protein sequence ID" value="QFY44856.1"/>
    <property type="molecule type" value="Genomic_DNA"/>
</dbReference>
<dbReference type="PROSITE" id="PS51687">
    <property type="entry name" value="SAM_MT_RNA_M5U"/>
    <property type="match status" value="1"/>
</dbReference>
<keyword evidence="2 11" id="KW-0698">rRNA processing</keyword>
<dbReference type="GO" id="GO:0051539">
    <property type="term" value="F:4 iron, 4 sulfur cluster binding"/>
    <property type="evidence" value="ECO:0007669"/>
    <property type="project" value="UniProtKB-KW"/>
</dbReference>
<dbReference type="Gene3D" id="2.40.50.140">
    <property type="entry name" value="Nucleic acid-binding proteins"/>
    <property type="match status" value="1"/>
</dbReference>
<dbReference type="CDD" id="cd02440">
    <property type="entry name" value="AdoMet_MTases"/>
    <property type="match status" value="1"/>
</dbReference>
<dbReference type="FunFam" id="2.40.50.140:FF:000097">
    <property type="entry name" value="23S rRNA (uracil(1939)-C(5))-methyltransferase RlmD"/>
    <property type="match status" value="1"/>
</dbReference>
<evidence type="ECO:0000256" key="1">
    <source>
        <dbReference type="ARBA" id="ARBA00022485"/>
    </source>
</evidence>
<evidence type="ECO:0000256" key="5">
    <source>
        <dbReference type="ARBA" id="ARBA00022691"/>
    </source>
</evidence>
<evidence type="ECO:0000256" key="12">
    <source>
        <dbReference type="PROSITE-ProRule" id="PRU01024"/>
    </source>
</evidence>
<evidence type="ECO:0000313" key="15">
    <source>
        <dbReference type="EMBL" id="QFY44856.1"/>
    </source>
</evidence>
<dbReference type="RefSeq" id="WP_153250821.1">
    <property type="nucleotide sequence ID" value="NZ_CP044205.1"/>
</dbReference>
<proteinExistence type="inferred from homology"/>
<evidence type="ECO:0000313" key="16">
    <source>
        <dbReference type="Proteomes" id="UP000325755"/>
    </source>
</evidence>
<keyword evidence="6 11" id="KW-0479">Metal-binding</keyword>
<dbReference type="Pfam" id="PF01938">
    <property type="entry name" value="TRAM"/>
    <property type="match status" value="1"/>
</dbReference>
<evidence type="ECO:0000259" key="14">
    <source>
        <dbReference type="Pfam" id="PF01938"/>
    </source>
</evidence>
<dbReference type="KEGG" id="mmob:F6R98_21305"/>
<comment type="catalytic activity">
    <reaction evidence="9 11">
        <text>uridine(1939) in 23S rRNA + S-adenosyl-L-methionine = 5-methyluridine(1939) in 23S rRNA + S-adenosyl-L-homocysteine + H(+)</text>
        <dbReference type="Rhea" id="RHEA:42908"/>
        <dbReference type="Rhea" id="RHEA-COMP:10278"/>
        <dbReference type="Rhea" id="RHEA-COMP:10279"/>
        <dbReference type="ChEBI" id="CHEBI:15378"/>
        <dbReference type="ChEBI" id="CHEBI:57856"/>
        <dbReference type="ChEBI" id="CHEBI:59789"/>
        <dbReference type="ChEBI" id="CHEBI:65315"/>
        <dbReference type="ChEBI" id="CHEBI:74447"/>
        <dbReference type="EC" id="2.1.1.190"/>
    </reaction>
</comment>
<dbReference type="FunFam" id="3.40.50.150:FF:000009">
    <property type="entry name" value="23S rRNA (Uracil(1939)-C(5))-methyltransferase RlmD"/>
    <property type="match status" value="1"/>
</dbReference>
<organism evidence="15 16">
    <name type="scientific">Candidatus Methylospira mobilis</name>
    <dbReference type="NCBI Taxonomy" id="1808979"/>
    <lineage>
        <taxon>Bacteria</taxon>
        <taxon>Pseudomonadati</taxon>
        <taxon>Pseudomonadota</taxon>
        <taxon>Gammaproteobacteria</taxon>
        <taxon>Methylococcales</taxon>
        <taxon>Methylococcaceae</taxon>
        <taxon>Candidatus Methylospira</taxon>
    </lineage>
</organism>
<feature type="binding site" evidence="11">
    <location>
        <position position="354"/>
    </location>
    <ligand>
        <name>S-adenosyl-L-methionine</name>
        <dbReference type="ChEBI" id="CHEBI:59789"/>
    </ligand>
</feature>
<dbReference type="SUPFAM" id="SSF50249">
    <property type="entry name" value="Nucleic acid-binding proteins"/>
    <property type="match status" value="1"/>
</dbReference>
<evidence type="ECO:0000256" key="11">
    <source>
        <dbReference type="HAMAP-Rule" id="MF_01010"/>
    </source>
</evidence>
<dbReference type="InterPro" id="IPR010280">
    <property type="entry name" value="U5_MeTrfase_fam"/>
</dbReference>
<feature type="binding site" evidence="11 12">
    <location>
        <position position="375"/>
    </location>
    <ligand>
        <name>S-adenosyl-L-methionine</name>
        <dbReference type="ChEBI" id="CHEBI:59789"/>
    </ligand>
</feature>
<dbReference type="InterPro" id="IPR001566">
    <property type="entry name" value="23S_rRNA_MeTrfase_RlmD"/>
</dbReference>
<keyword evidence="3 11" id="KW-0489">Methyltransferase</keyword>
<keyword evidence="5 11" id="KW-0949">S-adenosyl-L-methionine</keyword>
<feature type="binding site" evidence="11">
    <location>
        <position position="167"/>
    </location>
    <ligand>
        <name>[4Fe-4S] cluster</name>
        <dbReference type="ChEBI" id="CHEBI:49883"/>
    </ligand>
</feature>
<dbReference type="InterPro" id="IPR029063">
    <property type="entry name" value="SAM-dependent_MTases_sf"/>
</dbReference>
<dbReference type="Pfam" id="PF05958">
    <property type="entry name" value="tRNA_U5-meth_tr"/>
    <property type="match status" value="2"/>
</dbReference>
<dbReference type="GO" id="GO:0003723">
    <property type="term" value="F:RNA binding"/>
    <property type="evidence" value="ECO:0007669"/>
    <property type="project" value="InterPro"/>
</dbReference>
<evidence type="ECO:0000256" key="6">
    <source>
        <dbReference type="ARBA" id="ARBA00022723"/>
    </source>
</evidence>
<keyword evidence="1 11" id="KW-0004">4Fe-4S</keyword>
<evidence type="ECO:0000256" key="10">
    <source>
        <dbReference type="ARBA" id="ARBA00059995"/>
    </source>
</evidence>
<dbReference type="OrthoDB" id="9804590at2"/>
<evidence type="ECO:0000256" key="3">
    <source>
        <dbReference type="ARBA" id="ARBA00022603"/>
    </source>
</evidence>
<dbReference type="InterPro" id="IPR030391">
    <property type="entry name" value="MeTrfase_TrmA_CS"/>
</dbReference>
<dbReference type="SUPFAM" id="SSF53335">
    <property type="entry name" value="S-adenosyl-L-methionine-dependent methyltransferases"/>
    <property type="match status" value="1"/>
</dbReference>
<dbReference type="FunCoup" id="A0A5Q0BT66">
    <property type="interactions" value="448"/>
</dbReference>
<name>A0A5Q0BT66_9GAMM</name>
<reference evidence="15 16" key="1">
    <citation type="submission" date="2019-09" db="EMBL/GenBank/DDBJ databases">
        <title>Ecophysiology of the spiral-shaped methanotroph Methylospira mobilis as revealed by the complete genome sequence.</title>
        <authorList>
            <person name="Oshkin I.Y."/>
            <person name="Dedysh S.N."/>
            <person name="Miroshnikov K."/>
            <person name="Danilova O.V."/>
            <person name="Hakobyan A."/>
            <person name="Liesack W."/>
        </authorList>
    </citation>
    <scope>NUCLEOTIDE SEQUENCE [LARGE SCALE GENOMIC DNA]</scope>
    <source>
        <strain evidence="15 16">Shm1</strain>
    </source>
</reference>
<evidence type="ECO:0000256" key="8">
    <source>
        <dbReference type="ARBA" id="ARBA00023014"/>
    </source>
</evidence>